<dbReference type="Gene3D" id="3.10.180.10">
    <property type="entry name" value="2,3-Dihydroxybiphenyl 1,2-Dioxygenase, domain 1"/>
    <property type="match status" value="1"/>
</dbReference>
<accession>A0A4Q2KRA8</accession>
<sequence length="141" mass="15649">MLRGFATVNYFAADLDAATKWYTELLGVPPYYDQVPGYREFRIGDYQDELGLVDAAYGPAPTEKPAGQVIFWHVDDLDASLERLLSLGATLNQPRIDYGDFSTASVVDPFGNVLGIMYNPHYAEILELVRPDRAGLDALKS</sequence>
<dbReference type="InterPro" id="IPR004360">
    <property type="entry name" value="Glyas_Fos-R_dOase_dom"/>
</dbReference>
<dbReference type="Proteomes" id="UP000293865">
    <property type="component" value="Unassembled WGS sequence"/>
</dbReference>
<proteinExistence type="predicted"/>
<evidence type="ECO:0000313" key="2">
    <source>
        <dbReference type="EMBL" id="RXZ67239.1"/>
    </source>
</evidence>
<organism evidence="2 3">
    <name type="scientific">Agromyces albus</name>
    <dbReference type="NCBI Taxonomy" id="205332"/>
    <lineage>
        <taxon>Bacteria</taxon>
        <taxon>Bacillati</taxon>
        <taxon>Actinomycetota</taxon>
        <taxon>Actinomycetes</taxon>
        <taxon>Micrococcales</taxon>
        <taxon>Microbacteriaceae</taxon>
        <taxon>Agromyces</taxon>
    </lineage>
</organism>
<keyword evidence="3" id="KW-1185">Reference proteome</keyword>
<feature type="domain" description="VOC" evidence="1">
    <location>
        <begin position="4"/>
        <end position="119"/>
    </location>
</feature>
<dbReference type="InterPro" id="IPR037523">
    <property type="entry name" value="VOC_core"/>
</dbReference>
<dbReference type="SUPFAM" id="SSF54593">
    <property type="entry name" value="Glyoxalase/Bleomycin resistance protein/Dihydroxybiphenyl dioxygenase"/>
    <property type="match status" value="1"/>
</dbReference>
<evidence type="ECO:0000313" key="3">
    <source>
        <dbReference type="Proteomes" id="UP000293865"/>
    </source>
</evidence>
<dbReference type="EMBL" id="SDPN01000056">
    <property type="protein sequence ID" value="RXZ67239.1"/>
    <property type="molecule type" value="Genomic_DNA"/>
</dbReference>
<dbReference type="InterPro" id="IPR029068">
    <property type="entry name" value="Glyas_Bleomycin-R_OHBP_Dase"/>
</dbReference>
<dbReference type="PROSITE" id="PS51819">
    <property type="entry name" value="VOC"/>
    <property type="match status" value="1"/>
</dbReference>
<comment type="caution">
    <text evidence="2">The sequence shown here is derived from an EMBL/GenBank/DDBJ whole genome shotgun (WGS) entry which is preliminary data.</text>
</comment>
<reference evidence="2 3" key="1">
    <citation type="submission" date="2019-01" db="EMBL/GenBank/DDBJ databases">
        <title>Agromyces.</title>
        <authorList>
            <person name="Li J."/>
        </authorList>
    </citation>
    <scope>NUCLEOTIDE SEQUENCE [LARGE SCALE GENOMIC DNA]</scope>
    <source>
        <strain evidence="2 3">DSM 15934</strain>
    </source>
</reference>
<evidence type="ECO:0000259" key="1">
    <source>
        <dbReference type="PROSITE" id="PS51819"/>
    </source>
</evidence>
<gene>
    <name evidence="2" type="ORF">ESP51_18595</name>
</gene>
<name>A0A4Q2KRA8_9MICO</name>
<dbReference type="OrthoDB" id="4548523at2"/>
<dbReference type="RefSeq" id="WP_129522385.1">
    <property type="nucleotide sequence ID" value="NZ_SDPN01000056.1"/>
</dbReference>
<protein>
    <submittedName>
        <fullName evidence="2">VOC family protein</fullName>
    </submittedName>
</protein>
<dbReference type="Pfam" id="PF00903">
    <property type="entry name" value="Glyoxalase"/>
    <property type="match status" value="1"/>
</dbReference>
<dbReference type="AlphaFoldDB" id="A0A4Q2KRA8"/>